<evidence type="ECO:0000313" key="2">
    <source>
        <dbReference type="Proteomes" id="UP000886998"/>
    </source>
</evidence>
<dbReference type="OrthoDB" id="10262032at2759"/>
<dbReference type="InterPro" id="IPR007914">
    <property type="entry name" value="UPF0193"/>
</dbReference>
<protein>
    <submittedName>
        <fullName evidence="1">Uncharacterized protein</fullName>
    </submittedName>
</protein>
<evidence type="ECO:0000313" key="1">
    <source>
        <dbReference type="EMBL" id="GFS45632.1"/>
    </source>
</evidence>
<dbReference type="EMBL" id="BMAV01025889">
    <property type="protein sequence ID" value="GFS45632.1"/>
    <property type="molecule type" value="Genomic_DNA"/>
</dbReference>
<comment type="caution">
    <text evidence="1">The sequence shown here is derived from an EMBL/GenBank/DDBJ whole genome shotgun (WGS) entry which is preliminary data.</text>
</comment>
<dbReference type="Proteomes" id="UP000886998">
    <property type="component" value="Unassembled WGS sequence"/>
</dbReference>
<dbReference type="Pfam" id="PF05250">
    <property type="entry name" value="UPF0193"/>
    <property type="match status" value="1"/>
</dbReference>
<keyword evidence="2" id="KW-1185">Reference proteome</keyword>
<name>A0A8X6MD43_9ARAC</name>
<organism evidence="1 2">
    <name type="scientific">Trichonephila inaurata madagascariensis</name>
    <dbReference type="NCBI Taxonomy" id="2747483"/>
    <lineage>
        <taxon>Eukaryota</taxon>
        <taxon>Metazoa</taxon>
        <taxon>Ecdysozoa</taxon>
        <taxon>Arthropoda</taxon>
        <taxon>Chelicerata</taxon>
        <taxon>Arachnida</taxon>
        <taxon>Araneae</taxon>
        <taxon>Araneomorphae</taxon>
        <taxon>Entelegynae</taxon>
        <taxon>Araneoidea</taxon>
        <taxon>Nephilidae</taxon>
        <taxon>Trichonephila</taxon>
        <taxon>Trichonephila inaurata</taxon>
    </lineage>
</organism>
<proteinExistence type="predicted"/>
<dbReference type="AlphaFoldDB" id="A0A8X6MD43"/>
<sequence length="111" mass="13060">MDFKTPYDSNVNVSHSTRKTSENCRNILVSLMKEININSKLQNEILYFVDNSKTLPYIPKEQIKSEQENQEPLPNKTHLTLPSRPIQRLRSQIIESGLYERERYRPNPSKV</sequence>
<accession>A0A8X6MD43</accession>
<reference evidence="1" key="1">
    <citation type="submission" date="2020-08" db="EMBL/GenBank/DDBJ databases">
        <title>Multicomponent nature underlies the extraordinary mechanical properties of spider dragline silk.</title>
        <authorList>
            <person name="Kono N."/>
            <person name="Nakamura H."/>
            <person name="Mori M."/>
            <person name="Yoshida Y."/>
            <person name="Ohtoshi R."/>
            <person name="Malay A.D."/>
            <person name="Moran D.A.P."/>
            <person name="Tomita M."/>
            <person name="Numata K."/>
            <person name="Arakawa K."/>
        </authorList>
    </citation>
    <scope>NUCLEOTIDE SEQUENCE</scope>
</reference>
<gene>
    <name evidence="1" type="ORF">TNIN_225371</name>
</gene>